<dbReference type="RefSeq" id="WP_345526884.1">
    <property type="nucleotide sequence ID" value="NZ_BAABKN010000014.1"/>
</dbReference>
<dbReference type="Gene3D" id="3.30.60.230">
    <property type="entry name" value="Lsr2, dimerization domain"/>
    <property type="match status" value="1"/>
</dbReference>
<dbReference type="Pfam" id="PF11774">
    <property type="entry name" value="Lsr2"/>
    <property type="match status" value="1"/>
</dbReference>
<protein>
    <submittedName>
        <fullName evidence="4">Lsr2 family protein</fullName>
    </submittedName>
</protein>
<dbReference type="InterPro" id="IPR036625">
    <property type="entry name" value="E3-bd_dom_sf"/>
</dbReference>
<reference evidence="5" key="1">
    <citation type="journal article" date="2019" name="Int. J. Syst. Evol. Microbiol.">
        <title>The Global Catalogue of Microorganisms (GCM) 10K type strain sequencing project: providing services to taxonomists for standard genome sequencing and annotation.</title>
        <authorList>
            <consortium name="The Broad Institute Genomics Platform"/>
            <consortium name="The Broad Institute Genome Sequencing Center for Infectious Disease"/>
            <person name="Wu L."/>
            <person name="Ma J."/>
        </authorList>
    </citation>
    <scope>NUCLEOTIDE SEQUENCE [LARGE SCALE GENOMIC DNA]</scope>
    <source>
        <strain evidence="5">JCM 18532</strain>
    </source>
</reference>
<keyword evidence="5" id="KW-1185">Reference proteome</keyword>
<comment type="caution">
    <text evidence="4">The sequence shown here is derived from an EMBL/GenBank/DDBJ whole genome shotgun (WGS) entry which is preliminary data.</text>
</comment>
<dbReference type="InterPro" id="IPR024412">
    <property type="entry name" value="Lsr2_dim_dom"/>
</dbReference>
<evidence type="ECO:0000313" key="4">
    <source>
        <dbReference type="EMBL" id="GAA4738041.1"/>
    </source>
</evidence>
<keyword evidence="1" id="KW-0238">DNA-binding</keyword>
<gene>
    <name evidence="4" type="ORF">GCM10023350_22660</name>
</gene>
<dbReference type="EMBL" id="BAABKN010000014">
    <property type="protein sequence ID" value="GAA4738041.1"/>
    <property type="molecule type" value="Genomic_DNA"/>
</dbReference>
<dbReference type="Gene3D" id="4.10.320.10">
    <property type="entry name" value="E3-binding domain"/>
    <property type="match status" value="1"/>
</dbReference>
<dbReference type="InterPro" id="IPR055370">
    <property type="entry name" value="Lsr2_DNA-bd"/>
</dbReference>
<organism evidence="4 5">
    <name type="scientific">Nocardioides endophyticus</name>
    <dbReference type="NCBI Taxonomy" id="1353775"/>
    <lineage>
        <taxon>Bacteria</taxon>
        <taxon>Bacillati</taxon>
        <taxon>Actinomycetota</taxon>
        <taxon>Actinomycetes</taxon>
        <taxon>Propionibacteriales</taxon>
        <taxon>Nocardioidaceae</taxon>
        <taxon>Nocardioides</taxon>
    </lineage>
</organism>
<evidence type="ECO:0000259" key="3">
    <source>
        <dbReference type="Pfam" id="PF23359"/>
    </source>
</evidence>
<dbReference type="Pfam" id="PF23359">
    <property type="entry name" value="Lsr2_DNA-bd"/>
    <property type="match status" value="1"/>
</dbReference>
<accession>A0ABP8YUM8</accession>
<proteinExistence type="predicted"/>
<name>A0ABP8YUM8_9ACTN</name>
<evidence type="ECO:0000259" key="2">
    <source>
        <dbReference type="Pfam" id="PF11774"/>
    </source>
</evidence>
<feature type="domain" description="Lsr2 DNA-binding" evidence="3">
    <location>
        <begin position="76"/>
        <end position="107"/>
    </location>
</feature>
<evidence type="ECO:0000256" key="1">
    <source>
        <dbReference type="ARBA" id="ARBA00023125"/>
    </source>
</evidence>
<sequence length="110" mass="11959">MAQRVITQLVSDLSGDEIADGKGESIEFSYRGASYSIDLTDKEAAGFDKAIALYLEHATKTGGRRRSTSAGSKSDYSAKDVRVWAKAQGIDVPERGRIPGEILEQYKSSK</sequence>
<feature type="domain" description="Lsr2 dimerization" evidence="2">
    <location>
        <begin position="1"/>
        <end position="62"/>
    </location>
</feature>
<evidence type="ECO:0000313" key="5">
    <source>
        <dbReference type="Proteomes" id="UP001499882"/>
    </source>
</evidence>
<dbReference type="Proteomes" id="UP001499882">
    <property type="component" value="Unassembled WGS sequence"/>
</dbReference>
<dbReference type="InterPro" id="IPR042261">
    <property type="entry name" value="Lsr2-like_dimerization"/>
</dbReference>